<dbReference type="Proteomes" id="UP000298642">
    <property type="component" value="Chromosome"/>
</dbReference>
<dbReference type="EMBL" id="CP034413">
    <property type="protein sequence ID" value="QQL05798.1"/>
    <property type="molecule type" value="Genomic_DNA"/>
</dbReference>
<accession>A0A7T7IFW4</accession>
<dbReference type="InterPro" id="IPR026888">
    <property type="entry name" value="AcetylCoA_hyd_C"/>
</dbReference>
<feature type="domain" description="Acetyl-CoA hydrolase/transferase C-terminal" evidence="1">
    <location>
        <begin position="1"/>
        <end position="37"/>
    </location>
</feature>
<name>A0A7T7IFW4_9FIRM</name>
<evidence type="ECO:0000259" key="1">
    <source>
        <dbReference type="Pfam" id="PF13336"/>
    </source>
</evidence>
<dbReference type="AlphaFoldDB" id="A0A7T7IFW4"/>
<dbReference type="KEGG" id="obj:EIO64_18530"/>
<protein>
    <recommendedName>
        <fullName evidence="1">Acetyl-CoA hydrolase/transferase C-terminal domain-containing protein</fullName>
    </recommendedName>
</protein>
<organism evidence="2 3">
    <name type="scientific">Dysosmobacter welbionis</name>
    <dbReference type="NCBI Taxonomy" id="2093857"/>
    <lineage>
        <taxon>Bacteria</taxon>
        <taxon>Bacillati</taxon>
        <taxon>Bacillota</taxon>
        <taxon>Clostridia</taxon>
        <taxon>Eubacteriales</taxon>
        <taxon>Oscillospiraceae</taxon>
        <taxon>Dysosmobacter</taxon>
    </lineage>
</organism>
<evidence type="ECO:0000313" key="2">
    <source>
        <dbReference type="EMBL" id="QQL05798.1"/>
    </source>
</evidence>
<keyword evidence="3" id="KW-1185">Reference proteome</keyword>
<dbReference type="Pfam" id="PF13336">
    <property type="entry name" value="AcetylCoA_hyd_C"/>
    <property type="match status" value="1"/>
</dbReference>
<dbReference type="InterPro" id="IPR037171">
    <property type="entry name" value="NagB/RpiA_transferase-like"/>
</dbReference>
<sequence length="40" mass="4659">MVTEFGVADLKYKSTVERARALIAIAHPDFRRELERQMPL</sequence>
<reference evidence="3" key="1">
    <citation type="submission" date="2018-12" db="EMBL/GenBank/DDBJ databases">
        <title>Dusodibacter welbiota gen. nov., sp. nov., isolated from human faeces and emended description of the Oscillibacter genus.</title>
        <authorList>
            <person name="Le Roy T."/>
            <person name="Van der Smissen P."/>
            <person name="Delzenne N."/>
            <person name="Muccioli G."/>
            <person name="Collet J.F."/>
            <person name="Cani P.D."/>
        </authorList>
    </citation>
    <scope>NUCLEOTIDE SEQUENCE [LARGE SCALE GENOMIC DNA]</scope>
    <source>
        <strain evidence="3">J115</strain>
    </source>
</reference>
<gene>
    <name evidence="2" type="ORF">EIO64_18530</name>
</gene>
<dbReference type="SUPFAM" id="SSF100950">
    <property type="entry name" value="NagB/RpiA/CoA transferase-like"/>
    <property type="match status" value="1"/>
</dbReference>
<dbReference type="Gene3D" id="3.40.1080.20">
    <property type="entry name" value="Acetyl-CoA hydrolase/transferase C-terminal domain"/>
    <property type="match status" value="1"/>
</dbReference>
<dbReference type="InterPro" id="IPR038460">
    <property type="entry name" value="AcetylCoA_hyd_C_sf"/>
</dbReference>
<evidence type="ECO:0000313" key="3">
    <source>
        <dbReference type="Proteomes" id="UP000298642"/>
    </source>
</evidence>
<proteinExistence type="predicted"/>